<evidence type="ECO:0000256" key="4">
    <source>
        <dbReference type="ARBA" id="ARBA00023163"/>
    </source>
</evidence>
<dbReference type="InterPro" id="IPR050950">
    <property type="entry name" value="HTH-type_LysR_regulators"/>
</dbReference>
<sequence length="303" mass="33767">MPINNVEIKHLQVFVAVAETQNFSHAAQACGLSQSTVSLIIQRLEADLGVRLIDRTTRKVSLSRLGEEFLPGAQRIIADFTRQISDMRAWQEIERGQVNIACVPSVAIRLIPKTIYAFRAKHPKISIKIFEEPRGRCMDLARKGEVDLAIANEPPDLSDLDAIPLLTDRFALVLRRDHRFAEKETVSWAEARDAGLVMMAAKTGIRLELEHGLPAGILQNKVSYEAVNPSTLLSMVREGIGLAPLPSLAWPDPSDPILTFRPLRNPVVTRELHLAWRKDSSPTPAVEAFKTQLEKEASDYVIT</sequence>
<dbReference type="GO" id="GO:0003677">
    <property type="term" value="F:DNA binding"/>
    <property type="evidence" value="ECO:0007669"/>
    <property type="project" value="UniProtKB-KW"/>
</dbReference>
<dbReference type="RefSeq" id="WP_074914239.1">
    <property type="nucleotide sequence ID" value="NZ_FORY01000010.1"/>
</dbReference>
<reference evidence="7 8" key="1">
    <citation type="submission" date="2016-10" db="EMBL/GenBank/DDBJ databases">
        <authorList>
            <person name="de Groot N.N."/>
        </authorList>
    </citation>
    <scope>NUCLEOTIDE SEQUENCE [LARGE SCALE GENOMIC DNA]</scope>
    <source>
        <strain evidence="7 8">CGMCC 1.8891</strain>
    </source>
</reference>
<evidence type="ECO:0000256" key="2">
    <source>
        <dbReference type="ARBA" id="ARBA00023015"/>
    </source>
</evidence>
<dbReference type="Pfam" id="PF03466">
    <property type="entry name" value="LysR_substrate"/>
    <property type="match status" value="1"/>
</dbReference>
<keyword evidence="8" id="KW-1185">Reference proteome</keyword>
<dbReference type="GO" id="GO:0005829">
    <property type="term" value="C:cytosol"/>
    <property type="evidence" value="ECO:0007669"/>
    <property type="project" value="TreeGrafter"/>
</dbReference>
<comment type="similarity">
    <text evidence="1">Belongs to the LysR transcriptional regulatory family.</text>
</comment>
<evidence type="ECO:0000256" key="1">
    <source>
        <dbReference type="ARBA" id="ARBA00009437"/>
    </source>
</evidence>
<dbReference type="FunFam" id="1.10.10.10:FF:000001">
    <property type="entry name" value="LysR family transcriptional regulator"/>
    <property type="match status" value="1"/>
</dbReference>
<dbReference type="PRINTS" id="PR00039">
    <property type="entry name" value="HTHLYSR"/>
</dbReference>
<proteinExistence type="inferred from homology"/>
<dbReference type="InterPro" id="IPR036388">
    <property type="entry name" value="WH-like_DNA-bd_sf"/>
</dbReference>
<dbReference type="SUPFAM" id="SSF46785">
    <property type="entry name" value="Winged helix' DNA-binding domain"/>
    <property type="match status" value="1"/>
</dbReference>
<accession>A0A1I3U0D9</accession>
<dbReference type="EMBL" id="FORY01000010">
    <property type="protein sequence ID" value="SFJ77018.1"/>
    <property type="molecule type" value="Genomic_DNA"/>
</dbReference>
<evidence type="ECO:0000313" key="8">
    <source>
        <dbReference type="Proteomes" id="UP000183299"/>
    </source>
</evidence>
<dbReference type="Proteomes" id="UP001169823">
    <property type="component" value="Unassembled WGS sequence"/>
</dbReference>
<dbReference type="Gene3D" id="3.40.190.290">
    <property type="match status" value="1"/>
</dbReference>
<evidence type="ECO:0000256" key="3">
    <source>
        <dbReference type="ARBA" id="ARBA00023125"/>
    </source>
</evidence>
<keyword evidence="3 7" id="KW-0238">DNA-binding</keyword>
<gene>
    <name evidence="6" type="ORF">Q4494_15870</name>
    <name evidence="7" type="ORF">SAMN04488138_11010</name>
</gene>
<dbReference type="Gene3D" id="1.10.10.10">
    <property type="entry name" value="Winged helix-like DNA-binding domain superfamily/Winged helix DNA-binding domain"/>
    <property type="match status" value="1"/>
</dbReference>
<dbReference type="InterPro" id="IPR005119">
    <property type="entry name" value="LysR_subst-bd"/>
</dbReference>
<protein>
    <submittedName>
        <fullName evidence="7">DNA-binding transcriptional regulator, LysR family</fullName>
    </submittedName>
    <submittedName>
        <fullName evidence="6">LysR family transcriptional regulator</fullName>
    </submittedName>
</protein>
<dbReference type="GeneID" id="98666983"/>
<dbReference type="Pfam" id="PF00126">
    <property type="entry name" value="HTH_1"/>
    <property type="match status" value="1"/>
</dbReference>
<dbReference type="GO" id="GO:0003700">
    <property type="term" value="F:DNA-binding transcription factor activity"/>
    <property type="evidence" value="ECO:0007669"/>
    <property type="project" value="InterPro"/>
</dbReference>
<dbReference type="CDD" id="cd08440">
    <property type="entry name" value="PBP2_LTTR_like_4"/>
    <property type="match status" value="1"/>
</dbReference>
<dbReference type="OrthoDB" id="9815174at2"/>
<evidence type="ECO:0000313" key="7">
    <source>
        <dbReference type="EMBL" id="SFJ77018.1"/>
    </source>
</evidence>
<dbReference type="AlphaFoldDB" id="A0A1I3U0D9"/>
<dbReference type="InterPro" id="IPR000847">
    <property type="entry name" value="LysR_HTH_N"/>
</dbReference>
<dbReference type="PROSITE" id="PS50931">
    <property type="entry name" value="HTH_LYSR"/>
    <property type="match status" value="1"/>
</dbReference>
<name>A0A1I3U0D9_9RHOB</name>
<dbReference type="EMBL" id="JAUOPJ010000015">
    <property type="protein sequence ID" value="MDO6458563.1"/>
    <property type="molecule type" value="Genomic_DNA"/>
</dbReference>
<organism evidence="7 8">
    <name type="scientific">Celeribacter halophilus</name>
    <dbReference type="NCBI Taxonomy" id="576117"/>
    <lineage>
        <taxon>Bacteria</taxon>
        <taxon>Pseudomonadati</taxon>
        <taxon>Pseudomonadota</taxon>
        <taxon>Alphaproteobacteria</taxon>
        <taxon>Rhodobacterales</taxon>
        <taxon>Roseobacteraceae</taxon>
        <taxon>Celeribacter</taxon>
    </lineage>
</organism>
<dbReference type="STRING" id="576117.SAMN04488138_11010"/>
<dbReference type="PANTHER" id="PTHR30419:SF30">
    <property type="entry name" value="LYSR FAMILY TRANSCRIPTIONAL REGULATOR"/>
    <property type="match status" value="1"/>
</dbReference>
<dbReference type="PANTHER" id="PTHR30419">
    <property type="entry name" value="HTH-TYPE TRANSCRIPTIONAL REGULATOR YBHD"/>
    <property type="match status" value="1"/>
</dbReference>
<dbReference type="SUPFAM" id="SSF53850">
    <property type="entry name" value="Periplasmic binding protein-like II"/>
    <property type="match status" value="1"/>
</dbReference>
<dbReference type="InterPro" id="IPR036390">
    <property type="entry name" value="WH_DNA-bd_sf"/>
</dbReference>
<evidence type="ECO:0000313" key="6">
    <source>
        <dbReference type="EMBL" id="MDO6458563.1"/>
    </source>
</evidence>
<feature type="domain" description="HTH lysR-type" evidence="5">
    <location>
        <begin position="6"/>
        <end position="63"/>
    </location>
</feature>
<keyword evidence="2" id="KW-0805">Transcription regulation</keyword>
<reference evidence="6" key="2">
    <citation type="submission" date="2023-07" db="EMBL/GenBank/DDBJ databases">
        <title>Genome content predicts the carbon catabolic preferences of heterotrophic bacteria.</title>
        <authorList>
            <person name="Gralka M."/>
        </authorList>
    </citation>
    <scope>NUCLEOTIDE SEQUENCE</scope>
    <source>
        <strain evidence="6">I2M02</strain>
    </source>
</reference>
<evidence type="ECO:0000259" key="5">
    <source>
        <dbReference type="PROSITE" id="PS50931"/>
    </source>
</evidence>
<keyword evidence="4" id="KW-0804">Transcription</keyword>
<dbReference type="Proteomes" id="UP000183299">
    <property type="component" value="Unassembled WGS sequence"/>
</dbReference>